<comment type="function">
    <text evidence="1">SASP are bound to spore DNA. They are double-stranded DNA-binding proteins that cause DNA to change to an a-like conformation. They protect the DNA backbone from chemical and enzymatic cleavage and are thus involved in dormant spore's high resistance to UV light.</text>
</comment>
<dbReference type="PROSITE" id="PS00304">
    <property type="entry name" value="SASP_1"/>
    <property type="match status" value="1"/>
</dbReference>
<sequence length="95" mass="10151">MANKKKLVPASKDALYRMKYEIAAELGLPVSYNGIQSGLADTEFGSELGTIPVSGYGISSRDSWGHLSSRDAGSVGGTITKRLIQQAEKTLYGQL</sequence>
<dbReference type="Pfam" id="PF00269">
    <property type="entry name" value="SASP"/>
    <property type="match status" value="2"/>
</dbReference>
<proteinExistence type="inferred from homology"/>
<evidence type="ECO:0000256" key="1">
    <source>
        <dbReference type="ARBA" id="ARBA00003863"/>
    </source>
</evidence>
<dbReference type="RefSeq" id="WP_192024603.1">
    <property type="nucleotide sequence ID" value="NZ_JACYTN010000003.1"/>
</dbReference>
<reference evidence="4 5" key="1">
    <citation type="submission" date="2020-09" db="EMBL/GenBank/DDBJ databases">
        <title>Paenibacillus sp. CAU 1523 isolated from sand of Haeundae Beach.</title>
        <authorList>
            <person name="Kim W."/>
        </authorList>
    </citation>
    <scope>NUCLEOTIDE SEQUENCE [LARGE SCALE GENOMIC DNA]</scope>
    <source>
        <strain evidence="4 5">CAU 1523</strain>
    </source>
</reference>
<dbReference type="PANTHER" id="PTHR36107:SF1">
    <property type="entry name" value="SMALL, ACID-SOLUBLE SPORE PROTEIN A"/>
    <property type="match status" value="1"/>
</dbReference>
<protein>
    <submittedName>
        <fullName evidence="4">Alpha/beta-type small acid-soluble spore protein</fullName>
    </submittedName>
</protein>
<dbReference type="InterPro" id="IPR050847">
    <property type="entry name" value="SASP_DNA-binding"/>
</dbReference>
<dbReference type="InterPro" id="IPR018126">
    <property type="entry name" value="SASP_alpha/beta-type_CS"/>
</dbReference>
<dbReference type="Gene3D" id="6.10.10.80">
    <property type="entry name" value="Small, acid-soluble spore protein, alpha/beta type-like"/>
    <property type="match status" value="1"/>
</dbReference>
<accession>A0ABR9AVY4</accession>
<evidence type="ECO:0000256" key="2">
    <source>
        <dbReference type="ARBA" id="ARBA00005442"/>
    </source>
</evidence>
<gene>
    <name evidence="4" type="ORF">IFO66_07940</name>
</gene>
<name>A0ABR9AVY4_9BACL</name>
<dbReference type="InterPro" id="IPR001448">
    <property type="entry name" value="SASP_alpha/beta-type"/>
</dbReference>
<dbReference type="PANTHER" id="PTHR36107">
    <property type="entry name" value="SMALL, ACID-SOLUBLE SPORE PROTEIN A"/>
    <property type="match status" value="1"/>
</dbReference>
<evidence type="ECO:0000313" key="5">
    <source>
        <dbReference type="Proteomes" id="UP000634529"/>
    </source>
</evidence>
<keyword evidence="3" id="KW-0238">DNA-binding</keyword>
<comment type="similarity">
    <text evidence="2">Belongs to the alpha/beta-type SASP family.</text>
</comment>
<dbReference type="InterPro" id="IPR038300">
    <property type="entry name" value="SASP_sf_alpha/beta"/>
</dbReference>
<organism evidence="4 5">
    <name type="scientific">Paenibacillus arenosi</name>
    <dbReference type="NCBI Taxonomy" id="2774142"/>
    <lineage>
        <taxon>Bacteria</taxon>
        <taxon>Bacillati</taxon>
        <taxon>Bacillota</taxon>
        <taxon>Bacilli</taxon>
        <taxon>Bacillales</taxon>
        <taxon>Paenibacillaceae</taxon>
        <taxon>Paenibacillus</taxon>
    </lineage>
</organism>
<dbReference type="Proteomes" id="UP000634529">
    <property type="component" value="Unassembled WGS sequence"/>
</dbReference>
<dbReference type="EMBL" id="JACYTN010000003">
    <property type="protein sequence ID" value="MBD8498239.1"/>
    <property type="molecule type" value="Genomic_DNA"/>
</dbReference>
<comment type="caution">
    <text evidence="4">The sequence shown here is derived from an EMBL/GenBank/DDBJ whole genome shotgun (WGS) entry which is preliminary data.</text>
</comment>
<keyword evidence="5" id="KW-1185">Reference proteome</keyword>
<evidence type="ECO:0000256" key="3">
    <source>
        <dbReference type="ARBA" id="ARBA00023125"/>
    </source>
</evidence>
<evidence type="ECO:0000313" key="4">
    <source>
        <dbReference type="EMBL" id="MBD8498239.1"/>
    </source>
</evidence>